<dbReference type="AlphaFoldDB" id="K2FD47"/>
<evidence type="ECO:0000313" key="2">
    <source>
        <dbReference type="EMBL" id="EKE29056.1"/>
    </source>
</evidence>
<dbReference type="EMBL" id="AMFJ01000240">
    <property type="protein sequence ID" value="EKE29056.1"/>
    <property type="molecule type" value="Genomic_DNA"/>
</dbReference>
<gene>
    <name evidence="2" type="ORF">ACD_2C00240G0001</name>
</gene>
<accession>K2FD47</accession>
<comment type="caution">
    <text evidence="2">The sequence shown here is derived from an EMBL/GenBank/DDBJ whole genome shotgun (WGS) entry which is preliminary data.</text>
</comment>
<organism evidence="2">
    <name type="scientific">uncultured bacterium</name>
    <name type="common">gcode 4</name>
    <dbReference type="NCBI Taxonomy" id="1234023"/>
    <lineage>
        <taxon>Bacteria</taxon>
        <taxon>environmental samples</taxon>
    </lineage>
</organism>
<feature type="region of interest" description="Disordered" evidence="1">
    <location>
        <begin position="1"/>
        <end position="24"/>
    </location>
</feature>
<evidence type="ECO:0000256" key="1">
    <source>
        <dbReference type="SAM" id="MobiDB-lite"/>
    </source>
</evidence>
<sequence length="221" mass="26223">MLNKPDYTTYGASGNSLGGPSDETQTDELAWSVKNRILSKMKMNKSQFYDFENPDDINKTLWFSFYDGYMEKLRKWFFQEYAGQEDILNLEIAFEVISKYFRAFFISLYDYDSRWEAIARYFQLSFKDKEIEVNALMYEYLLSEAVKDEDSDDRKSERRLVVIEDRFREISKERGFKALSSLFDYSDFFLENLRGLEQSNSLLQAVSLYSQSKVDEIYKTA</sequence>
<proteinExistence type="predicted"/>
<protein>
    <submittedName>
        <fullName evidence="2">Uncharacterized protein</fullName>
    </submittedName>
</protein>
<name>K2FD47_9BACT</name>
<reference evidence="2" key="1">
    <citation type="journal article" date="2012" name="Science">
        <title>Fermentation, hydrogen, and sulfur metabolism in multiple uncultivated bacterial phyla.</title>
        <authorList>
            <person name="Wrighton K.C."/>
            <person name="Thomas B.C."/>
            <person name="Sharon I."/>
            <person name="Miller C.S."/>
            <person name="Castelle C.J."/>
            <person name="VerBerkmoes N.C."/>
            <person name="Wilkins M.J."/>
            <person name="Hettich R.L."/>
            <person name="Lipton M.S."/>
            <person name="Williams K.H."/>
            <person name="Long P.E."/>
            <person name="Banfield J.F."/>
        </authorList>
    </citation>
    <scope>NUCLEOTIDE SEQUENCE [LARGE SCALE GENOMIC DNA]</scope>
</reference>